<organism evidence="1 2">
    <name type="scientific">Aurantimonas endophytica</name>
    <dbReference type="NCBI Taxonomy" id="1522175"/>
    <lineage>
        <taxon>Bacteria</taxon>
        <taxon>Pseudomonadati</taxon>
        <taxon>Pseudomonadota</taxon>
        <taxon>Alphaproteobacteria</taxon>
        <taxon>Hyphomicrobiales</taxon>
        <taxon>Aurantimonadaceae</taxon>
        <taxon>Aurantimonas</taxon>
    </lineage>
</organism>
<sequence>MAISLADLRTVRADKPPRVLIYGNEGVGKTTLASEFPNPVFLQTEEGTPGELALQSFGALDSFGAVMEAMEALYNDPHEFQTMVLDSVTALQRLVFDETCRRGDEHGSAKARIEDFGYGKGYVNAKNVLREFLEGCNLLRRDRGMAIVMIAHSVVTKFDDPETASYDRYEIDLHKHLNGEITRDLDAILLLKKPVNVKGETKQGAVSKNDKTTARTRAEGSASTVLIHGVGKPAFVAKNRYGLPESMRFDRGAGYDALAQYLPRIGNSAPAKAAA</sequence>
<keyword evidence="2" id="KW-1185">Reference proteome</keyword>
<dbReference type="Proteomes" id="UP000588647">
    <property type="component" value="Unassembled WGS sequence"/>
</dbReference>
<proteinExistence type="predicted"/>
<reference evidence="1 2" key="1">
    <citation type="submission" date="2020-08" db="EMBL/GenBank/DDBJ databases">
        <title>Genomic Encyclopedia of Type Strains, Phase IV (KMG-IV): sequencing the most valuable type-strain genomes for metagenomic binning, comparative biology and taxonomic classification.</title>
        <authorList>
            <person name="Goeker M."/>
        </authorList>
    </citation>
    <scope>NUCLEOTIDE SEQUENCE [LARGE SCALE GENOMIC DNA]</scope>
    <source>
        <strain evidence="1 2">DSM 103570</strain>
    </source>
</reference>
<dbReference type="InterPro" id="IPR027417">
    <property type="entry name" value="P-loop_NTPase"/>
</dbReference>
<dbReference type="RefSeq" id="WP_183210018.1">
    <property type="nucleotide sequence ID" value="NZ_JAAAMM010000004.1"/>
</dbReference>
<dbReference type="SUPFAM" id="SSF52540">
    <property type="entry name" value="P-loop containing nucleoside triphosphate hydrolases"/>
    <property type="match status" value="1"/>
</dbReference>
<protein>
    <recommendedName>
        <fullName evidence="3">AAA domain-containing protein</fullName>
    </recommendedName>
</protein>
<comment type="caution">
    <text evidence="1">The sequence shown here is derived from an EMBL/GenBank/DDBJ whole genome shotgun (WGS) entry which is preliminary data.</text>
</comment>
<dbReference type="Pfam" id="PF13479">
    <property type="entry name" value="AAA_24"/>
    <property type="match status" value="1"/>
</dbReference>
<evidence type="ECO:0000313" key="1">
    <source>
        <dbReference type="EMBL" id="MBB4004452.1"/>
    </source>
</evidence>
<gene>
    <name evidence="1" type="ORF">GGR03_003540</name>
</gene>
<dbReference type="EMBL" id="JACIEM010000004">
    <property type="protein sequence ID" value="MBB4004452.1"/>
    <property type="molecule type" value="Genomic_DNA"/>
</dbReference>
<dbReference type="AlphaFoldDB" id="A0A7W6HG97"/>
<evidence type="ECO:0008006" key="3">
    <source>
        <dbReference type="Google" id="ProtNLM"/>
    </source>
</evidence>
<accession>A0A7W6HG97</accession>
<evidence type="ECO:0000313" key="2">
    <source>
        <dbReference type="Proteomes" id="UP000588647"/>
    </source>
</evidence>
<name>A0A7W6HG97_9HYPH</name>